<dbReference type="PROSITE" id="PS50240">
    <property type="entry name" value="TRYPSIN_DOM"/>
    <property type="match status" value="2"/>
</dbReference>
<protein>
    <recommendedName>
        <fullName evidence="11">Ovochymase 2</fullName>
    </recommendedName>
</protein>
<comment type="caution">
    <text evidence="5">Lacks conserved residue(s) required for the propagation of feature annotation.</text>
</comment>
<dbReference type="InterPro" id="IPR001254">
    <property type="entry name" value="Trypsin_dom"/>
</dbReference>
<dbReference type="CDD" id="cd00041">
    <property type="entry name" value="CUB"/>
    <property type="match status" value="2"/>
</dbReference>
<organism evidence="9 10">
    <name type="scientific">Onychostoma macrolepis</name>
    <dbReference type="NCBI Taxonomy" id="369639"/>
    <lineage>
        <taxon>Eukaryota</taxon>
        <taxon>Metazoa</taxon>
        <taxon>Chordata</taxon>
        <taxon>Craniata</taxon>
        <taxon>Vertebrata</taxon>
        <taxon>Euteleostomi</taxon>
        <taxon>Actinopterygii</taxon>
        <taxon>Neopterygii</taxon>
        <taxon>Teleostei</taxon>
        <taxon>Ostariophysi</taxon>
        <taxon>Cypriniformes</taxon>
        <taxon>Cyprinidae</taxon>
        <taxon>Acrossocheilinae</taxon>
        <taxon>Onychostoma</taxon>
    </lineage>
</organism>
<dbReference type="PROSITE" id="PS00134">
    <property type="entry name" value="TRYPSIN_HIS"/>
    <property type="match status" value="1"/>
</dbReference>
<keyword evidence="4 5" id="KW-1015">Disulfide bond</keyword>
<dbReference type="AlphaFoldDB" id="A0A7J6BJ15"/>
<evidence type="ECO:0000256" key="4">
    <source>
        <dbReference type="ARBA" id="ARBA00023157"/>
    </source>
</evidence>
<evidence type="ECO:0000256" key="2">
    <source>
        <dbReference type="ARBA" id="ARBA00022801"/>
    </source>
</evidence>
<dbReference type="FunFam" id="2.40.10.10:FF:000003">
    <property type="entry name" value="Transmembrane serine protease 3"/>
    <property type="match status" value="1"/>
</dbReference>
<dbReference type="Pfam" id="PF00431">
    <property type="entry name" value="CUB"/>
    <property type="match status" value="2"/>
</dbReference>
<dbReference type="InterPro" id="IPR043504">
    <property type="entry name" value="Peptidase_S1_PA_chymotrypsin"/>
</dbReference>
<dbReference type="Gene3D" id="2.40.10.10">
    <property type="entry name" value="Trypsin-like serine proteases"/>
    <property type="match status" value="2"/>
</dbReference>
<dbReference type="FunFam" id="2.60.120.290:FF:000005">
    <property type="entry name" value="Procollagen C-endopeptidase enhancer 1"/>
    <property type="match status" value="1"/>
</dbReference>
<comment type="caution">
    <text evidence="9">The sequence shown here is derived from an EMBL/GenBank/DDBJ whole genome shotgun (WGS) entry which is preliminary data.</text>
</comment>
<dbReference type="InterPro" id="IPR033116">
    <property type="entry name" value="TRYPSIN_SER"/>
</dbReference>
<dbReference type="InterPro" id="IPR000859">
    <property type="entry name" value="CUB_dom"/>
</dbReference>
<dbReference type="GO" id="GO:0006508">
    <property type="term" value="P:proteolysis"/>
    <property type="evidence" value="ECO:0007669"/>
    <property type="project" value="UniProtKB-KW"/>
</dbReference>
<dbReference type="PANTHER" id="PTHR24252">
    <property type="entry name" value="ACROSIN-RELATED"/>
    <property type="match status" value="1"/>
</dbReference>
<accession>A0A7J6BJ15</accession>
<sequence length="722" mass="79430">MKNSFYHLQVSLRIRGSHFCAAAILTEHWLLTAAHCFASVSTDFLHKIEAVAGDLNQTKVDRGEQNFQVKSIKFHEKYQRSSPMSYDIALLEIKGRIHFGDFIKPVCLPYPGERFPPKTMCVVGGWGRITEKGPLSSVLQEVQLNLLEQNKCKHVLQTLRPGQKTFTVLCAGPERGGRDACQGDSGGPLLCPRADGRWVAVGVTSWGKGCGRSWNNNKIKPSSRRGSPGVFTDVLMFLSWIKSNLRKELNIVADRSLCGVPDGVVPGSEGIIRNPAHPGQSYNNNEMCLWSIQVPTREHILLEFLEFDLENDTQCYSDHLTVYVDEDRRIGRFCGGQPPSLILIAGSHSIIVQFGSDVSSTGAGFSIQFSGVDKDYSFGAECGTVVLLQPKGAVQSPAYPQAYSNNTLCRWVIYAPEGHIVKLDFDDFDLEESENCKYDSLTVFGDIDGKDEIDLRETAFEDQGEEADDDSRVLSPHLQAAPYGMPDIFATSGLDTPRTTEDDGKLSWHVNISLGAGYECSGAIIQSQWILTDAHCVYKLEEQHLRFLSVTAGGSKKQICDVIGVLVHPHYSPFSLDYNVALLKLSSPLNLSESTQPVCLPSAGQEIPPSLHCWAPAWTSQMSGHGQCRPVRLKISVLERAVCEQHHRTTLTPTMLCVGLSSGESCMTHWTAGPLVCLTNTSGVVLMGVKSWGEPCGGIQKPAVYSSVPAIMHWISQHLDME</sequence>
<dbReference type="EMBL" id="JAAMOB010000025">
    <property type="protein sequence ID" value="KAF4095018.1"/>
    <property type="molecule type" value="Genomic_DNA"/>
</dbReference>
<dbReference type="Gene3D" id="2.60.120.290">
    <property type="entry name" value="Spermadhesin, CUB domain"/>
    <property type="match status" value="2"/>
</dbReference>
<feature type="domain" description="Peptidase S1" evidence="8">
    <location>
        <begin position="9"/>
        <end position="246"/>
    </location>
</feature>
<evidence type="ECO:0000256" key="3">
    <source>
        <dbReference type="ARBA" id="ARBA00022825"/>
    </source>
</evidence>
<evidence type="ECO:0000256" key="5">
    <source>
        <dbReference type="PROSITE-ProRule" id="PRU00059"/>
    </source>
</evidence>
<keyword evidence="3 6" id="KW-0720">Serine protease</keyword>
<dbReference type="Pfam" id="PF00089">
    <property type="entry name" value="Trypsin"/>
    <property type="match status" value="2"/>
</dbReference>
<dbReference type="PROSITE" id="PS00135">
    <property type="entry name" value="TRYPSIN_SER"/>
    <property type="match status" value="1"/>
</dbReference>
<dbReference type="InterPro" id="IPR009003">
    <property type="entry name" value="Peptidase_S1_PA"/>
</dbReference>
<dbReference type="SUPFAM" id="SSF49854">
    <property type="entry name" value="Spermadhesin, CUB domain"/>
    <property type="match status" value="2"/>
</dbReference>
<dbReference type="SMART" id="SM00042">
    <property type="entry name" value="CUB"/>
    <property type="match status" value="2"/>
</dbReference>
<dbReference type="GO" id="GO:0004252">
    <property type="term" value="F:serine-type endopeptidase activity"/>
    <property type="evidence" value="ECO:0007669"/>
    <property type="project" value="InterPro"/>
</dbReference>
<dbReference type="PRINTS" id="PR00722">
    <property type="entry name" value="CHYMOTRYPSIN"/>
</dbReference>
<evidence type="ECO:0000313" key="9">
    <source>
        <dbReference type="EMBL" id="KAF4095018.1"/>
    </source>
</evidence>
<keyword evidence="1 6" id="KW-0645">Protease</keyword>
<keyword evidence="2 6" id="KW-0378">Hydrolase</keyword>
<evidence type="ECO:0000259" key="7">
    <source>
        <dbReference type="PROSITE" id="PS01180"/>
    </source>
</evidence>
<name>A0A7J6BJ15_9TELE</name>
<reference evidence="9 10" key="1">
    <citation type="submission" date="2020-04" db="EMBL/GenBank/DDBJ databases">
        <title>Chromosome-level genome assembly of a cyprinid fish Onychostoma macrolepis by integration of Nanopore Sequencing, Bionano and Hi-C technology.</title>
        <authorList>
            <person name="Wang D."/>
        </authorList>
    </citation>
    <scope>NUCLEOTIDE SEQUENCE [LARGE SCALE GENOMIC DNA]</scope>
    <source>
        <strain evidence="9">SWU-2019</strain>
        <tissue evidence="9">Muscle</tissue>
    </source>
</reference>
<dbReference type="FunFam" id="2.40.10.10:FF:000068">
    <property type="entry name" value="transmembrane protease serine 2"/>
    <property type="match status" value="1"/>
</dbReference>
<evidence type="ECO:0000256" key="6">
    <source>
        <dbReference type="RuleBase" id="RU363034"/>
    </source>
</evidence>
<dbReference type="GO" id="GO:0007340">
    <property type="term" value="P:acrosome reaction"/>
    <property type="evidence" value="ECO:0007669"/>
    <property type="project" value="TreeGrafter"/>
</dbReference>
<dbReference type="InterPro" id="IPR001314">
    <property type="entry name" value="Peptidase_S1A"/>
</dbReference>
<feature type="disulfide bond" evidence="5">
    <location>
        <begin position="382"/>
        <end position="409"/>
    </location>
</feature>
<dbReference type="InterPro" id="IPR018114">
    <property type="entry name" value="TRYPSIN_HIS"/>
</dbReference>
<evidence type="ECO:0008006" key="11">
    <source>
        <dbReference type="Google" id="ProtNLM"/>
    </source>
</evidence>
<feature type="domain" description="CUB" evidence="7">
    <location>
        <begin position="258"/>
        <end position="372"/>
    </location>
</feature>
<proteinExistence type="predicted"/>
<dbReference type="PANTHER" id="PTHR24252:SF18">
    <property type="entry name" value="OVOCHYMASE 1"/>
    <property type="match status" value="1"/>
</dbReference>
<dbReference type="SMART" id="SM00020">
    <property type="entry name" value="Tryp_SPc"/>
    <property type="match status" value="2"/>
</dbReference>
<dbReference type="SUPFAM" id="SSF50494">
    <property type="entry name" value="Trypsin-like serine proteases"/>
    <property type="match status" value="2"/>
</dbReference>
<dbReference type="InterPro" id="IPR035914">
    <property type="entry name" value="Sperma_CUB_dom_sf"/>
</dbReference>
<evidence type="ECO:0000313" key="10">
    <source>
        <dbReference type="Proteomes" id="UP000579812"/>
    </source>
</evidence>
<feature type="domain" description="CUB" evidence="7">
    <location>
        <begin position="382"/>
        <end position="443"/>
    </location>
</feature>
<dbReference type="Proteomes" id="UP000579812">
    <property type="component" value="Unassembled WGS sequence"/>
</dbReference>
<dbReference type="PROSITE" id="PS01180">
    <property type="entry name" value="CUB"/>
    <property type="match status" value="2"/>
</dbReference>
<evidence type="ECO:0000256" key="1">
    <source>
        <dbReference type="ARBA" id="ARBA00022670"/>
    </source>
</evidence>
<dbReference type="CDD" id="cd00190">
    <property type="entry name" value="Tryp_SPc"/>
    <property type="match status" value="2"/>
</dbReference>
<evidence type="ECO:0000259" key="8">
    <source>
        <dbReference type="PROSITE" id="PS50240"/>
    </source>
</evidence>
<keyword evidence="10" id="KW-1185">Reference proteome</keyword>
<feature type="domain" description="Peptidase S1" evidence="8">
    <location>
        <begin position="490"/>
        <end position="720"/>
    </location>
</feature>
<gene>
    <name evidence="9" type="ORF">G5714_024096</name>
</gene>